<proteinExistence type="predicted"/>
<dbReference type="PROSITE" id="PS00211">
    <property type="entry name" value="ABC_TRANSPORTER_1"/>
    <property type="match status" value="1"/>
</dbReference>
<dbReference type="Gene3D" id="2.40.50.100">
    <property type="match status" value="1"/>
</dbReference>
<dbReference type="EMBL" id="CP051480">
    <property type="protein sequence ID" value="QJG66689.1"/>
    <property type="molecule type" value="Genomic_DNA"/>
</dbReference>
<evidence type="ECO:0000256" key="3">
    <source>
        <dbReference type="ARBA" id="ARBA00022840"/>
    </source>
</evidence>
<dbReference type="GO" id="GO:0016887">
    <property type="term" value="F:ATP hydrolysis activity"/>
    <property type="evidence" value="ECO:0007669"/>
    <property type="project" value="InterPro"/>
</dbReference>
<keyword evidence="2" id="KW-0547">Nucleotide-binding</keyword>
<evidence type="ECO:0000256" key="2">
    <source>
        <dbReference type="ARBA" id="ARBA00022741"/>
    </source>
</evidence>
<feature type="coiled-coil region" evidence="4">
    <location>
        <begin position="250"/>
        <end position="292"/>
    </location>
</feature>
<dbReference type="InterPro" id="IPR003593">
    <property type="entry name" value="AAA+_ATPase"/>
</dbReference>
<gene>
    <name evidence="6" type="ORF">HGG64_00715</name>
</gene>
<evidence type="ECO:0000256" key="4">
    <source>
        <dbReference type="SAM" id="Coils"/>
    </source>
</evidence>
<keyword evidence="4" id="KW-0175">Coiled coil</keyword>
<dbReference type="InterPro" id="IPR027417">
    <property type="entry name" value="P-loop_NTPase"/>
</dbReference>
<dbReference type="AlphaFoldDB" id="A0A858U3R1"/>
<sequence length="714" mass="81906">MKKSIHAIEIKDLVIDFGESLAVDNASFTIAKGELVTLLGPSGSGKTTTLNAISGLLRPTSGKIFFSGLDVTKFSPQQRELGLVFQNYALYPHMTVYENIAFPLSNDKHWKEEVIEKTRTSQHKIFEIILKHHGIGADALEVFNKKFYHLIDNPKETIKYLNELIAEHNNIIDNELNNYNFLVTKSIAEGSGLTKKVLKDLKNLKEKKYTSIKEMQSKIAYEKSVIKSEQENYAIKNNGRFDSSYVNPIITKANQNIAEYNNKIIEIKDNFKKEYAETKSDYEIKYKEAKTRNALAVKKAKEELKYKRKVQKLSPLYAKLREIEFNKNKELQDNEMEYKKFLQNSKSSTDMNAKSKMESEYLANKEAILKKEVYESNLVKEEISKVENYSKISPLIQKIAEIKQRYKMTLAVTKREYREECLKLFEPLFAKNQIQKGSFDKKIKALISTLPNELQDNIKEFSKDVLTIQEAIVRDVLEVAKRVDITKNLAKRPTQLSGGQQQRVAIARAIVKKPKILLLDEPLSNLDAKLRISTRKWIRSIQQELGITTVFVTHDQEEAMSISDKVVCMSTAKVQQIGSPIELYSKPKNEFVAKFLGVPEMTIFEAKVDSKGYVKYNGKNLLKVPSDYKKSSIDVGFRGEALVESETGTFEGEIRVVEYLGKEIQAQIFIEKMDKISNVFLSSKLKYDIGEMVRLNIKNTDLYHLFDVDTKERV</sequence>
<dbReference type="Gene3D" id="2.40.50.140">
    <property type="entry name" value="Nucleic acid-binding proteins"/>
    <property type="match status" value="1"/>
</dbReference>
<dbReference type="InterPro" id="IPR003439">
    <property type="entry name" value="ABC_transporter-like_ATP-bd"/>
</dbReference>
<dbReference type="SUPFAM" id="SSF52540">
    <property type="entry name" value="P-loop containing nucleoside triphosphate hydrolases"/>
    <property type="match status" value="1"/>
</dbReference>
<protein>
    <submittedName>
        <fullName evidence="6">ATP-binding cassette domain-containing protein</fullName>
    </submittedName>
</protein>
<evidence type="ECO:0000256" key="1">
    <source>
        <dbReference type="ARBA" id="ARBA00022448"/>
    </source>
</evidence>
<dbReference type="InterPro" id="IPR017871">
    <property type="entry name" value="ABC_transporter-like_CS"/>
</dbReference>
<dbReference type="GO" id="GO:0055052">
    <property type="term" value="C:ATP-binding cassette (ABC) transporter complex, substrate-binding subunit-containing"/>
    <property type="evidence" value="ECO:0007669"/>
    <property type="project" value="TreeGrafter"/>
</dbReference>
<evidence type="ECO:0000313" key="6">
    <source>
        <dbReference type="EMBL" id="QJG66689.1"/>
    </source>
</evidence>
<organism evidence="6 7">
    <name type="scientific">Mycoplasma phocoeninasale</name>
    <dbReference type="NCBI Taxonomy" id="2726117"/>
    <lineage>
        <taxon>Bacteria</taxon>
        <taxon>Bacillati</taxon>
        <taxon>Mycoplasmatota</taxon>
        <taxon>Mollicutes</taxon>
        <taxon>Mycoplasmataceae</taxon>
        <taxon>Mycoplasma</taxon>
    </lineage>
</organism>
<dbReference type="PANTHER" id="PTHR43875">
    <property type="entry name" value="MALTODEXTRIN IMPORT ATP-BINDING PROTEIN MSMX"/>
    <property type="match status" value="1"/>
</dbReference>
<dbReference type="PANTHER" id="PTHR43875:SF1">
    <property type="entry name" value="OSMOPROTECTIVE COMPOUNDS UPTAKE ATP-BINDING PROTEIN GGTA"/>
    <property type="match status" value="1"/>
</dbReference>
<evidence type="ECO:0000259" key="5">
    <source>
        <dbReference type="PROSITE" id="PS50893"/>
    </source>
</evidence>
<dbReference type="Proteomes" id="UP000501728">
    <property type="component" value="Chromosome"/>
</dbReference>
<dbReference type="Pfam" id="PF00005">
    <property type="entry name" value="ABC_tran"/>
    <property type="match status" value="2"/>
</dbReference>
<feature type="domain" description="ABC transporter" evidence="5">
    <location>
        <begin position="8"/>
        <end position="596"/>
    </location>
</feature>
<keyword evidence="3 6" id="KW-0067">ATP-binding</keyword>
<dbReference type="InterPro" id="IPR047641">
    <property type="entry name" value="ABC_transpr_MalK/UgpC-like"/>
</dbReference>
<dbReference type="PROSITE" id="PS50893">
    <property type="entry name" value="ABC_TRANSPORTER_2"/>
    <property type="match status" value="1"/>
</dbReference>
<name>A0A858U3R1_9MOLU</name>
<dbReference type="InterPro" id="IPR012340">
    <property type="entry name" value="NA-bd_OB-fold"/>
</dbReference>
<accession>A0A858U3R1</accession>
<keyword evidence="7" id="KW-1185">Reference proteome</keyword>
<keyword evidence="1" id="KW-0813">Transport</keyword>
<reference evidence="6 7" key="1">
    <citation type="submission" date="2020-04" db="EMBL/GenBank/DDBJ databases">
        <title>Novel Mycoplasma species detected in Phocoena phocoena (harbor porpoise) from the USA.</title>
        <authorList>
            <person name="Volokhov D.V."/>
        </authorList>
    </citation>
    <scope>NUCLEOTIDE SEQUENCE [LARGE SCALE GENOMIC DNA]</scope>
    <source>
        <strain evidence="6 7">C264-NAS</strain>
    </source>
</reference>
<evidence type="ECO:0000313" key="7">
    <source>
        <dbReference type="Proteomes" id="UP000501728"/>
    </source>
</evidence>
<dbReference type="SMART" id="SM00382">
    <property type="entry name" value="AAA"/>
    <property type="match status" value="1"/>
</dbReference>
<dbReference type="InterPro" id="IPR008995">
    <property type="entry name" value="Mo/tungstate-bd_C_term_dom"/>
</dbReference>
<dbReference type="GO" id="GO:0005524">
    <property type="term" value="F:ATP binding"/>
    <property type="evidence" value="ECO:0007669"/>
    <property type="project" value="UniProtKB-KW"/>
</dbReference>
<dbReference type="SUPFAM" id="SSF50331">
    <property type="entry name" value="MOP-like"/>
    <property type="match status" value="1"/>
</dbReference>
<dbReference type="Gene3D" id="3.40.50.300">
    <property type="entry name" value="P-loop containing nucleotide triphosphate hydrolases"/>
    <property type="match status" value="2"/>
</dbReference>
<dbReference type="KEGG" id="mphn:HGG64_00715"/>